<gene>
    <name evidence="2" type="ORF">DD237_008284</name>
</gene>
<proteinExistence type="predicted"/>
<comment type="caution">
    <text evidence="2">The sequence shown here is derived from an EMBL/GenBank/DDBJ whole genome shotgun (WGS) entry which is preliminary data.</text>
</comment>
<keyword evidence="1" id="KW-1133">Transmembrane helix</keyword>
<evidence type="ECO:0000313" key="3">
    <source>
        <dbReference type="Proteomes" id="UP000286097"/>
    </source>
</evidence>
<keyword evidence="1" id="KW-0472">Membrane</keyword>
<feature type="transmembrane region" description="Helical" evidence="1">
    <location>
        <begin position="6"/>
        <end position="32"/>
    </location>
</feature>
<accession>A0A425C096</accession>
<evidence type="ECO:0000313" key="2">
    <source>
        <dbReference type="EMBL" id="RQM10524.1"/>
    </source>
</evidence>
<name>A0A425C096_9STRA</name>
<organism evidence="2 3">
    <name type="scientific">Peronospora effusa</name>
    <dbReference type="NCBI Taxonomy" id="542832"/>
    <lineage>
        <taxon>Eukaryota</taxon>
        <taxon>Sar</taxon>
        <taxon>Stramenopiles</taxon>
        <taxon>Oomycota</taxon>
        <taxon>Peronosporomycetes</taxon>
        <taxon>Peronosporales</taxon>
        <taxon>Peronosporaceae</taxon>
        <taxon>Peronospora</taxon>
    </lineage>
</organism>
<sequence length="76" mass="8203">MGLEAGVVGIGLVCGTFTYVKVFVAIVTPVWLSGRASVLYTEGPRLNPGRRQAFSNLLLYPSVHGDHTRESGSCFF</sequence>
<keyword evidence="1" id="KW-0812">Transmembrane</keyword>
<evidence type="ECO:0000256" key="1">
    <source>
        <dbReference type="SAM" id="Phobius"/>
    </source>
</evidence>
<reference evidence="2 3" key="1">
    <citation type="submission" date="2018-06" db="EMBL/GenBank/DDBJ databases">
        <title>Comparative genomics of downy mildews reveals potential adaptations to biotrophy.</title>
        <authorList>
            <person name="Fletcher K."/>
            <person name="Klosterman S.J."/>
            <person name="Derevnina L."/>
            <person name="Martin F."/>
            <person name="Koike S."/>
            <person name="Reyes Chin-Wo S."/>
            <person name="Mou B."/>
            <person name="Michelmore R."/>
        </authorList>
    </citation>
    <scope>NUCLEOTIDE SEQUENCE [LARGE SCALE GENOMIC DNA]</scope>
    <source>
        <strain evidence="2 3">R13</strain>
    </source>
</reference>
<dbReference type="EMBL" id="QKXF01000589">
    <property type="protein sequence ID" value="RQM10524.1"/>
    <property type="molecule type" value="Genomic_DNA"/>
</dbReference>
<protein>
    <submittedName>
        <fullName evidence="2">Uncharacterized protein</fullName>
    </submittedName>
</protein>
<dbReference type="VEuPathDB" id="FungiDB:DD237_008284"/>
<dbReference type="AlphaFoldDB" id="A0A425C096"/>
<dbReference type="Proteomes" id="UP000286097">
    <property type="component" value="Unassembled WGS sequence"/>
</dbReference>